<dbReference type="InterPro" id="IPR006311">
    <property type="entry name" value="TAT_signal"/>
</dbReference>
<dbReference type="HOGENOM" id="CLU_031285_10_5_11"/>
<dbReference type="Proteomes" id="UP000007962">
    <property type="component" value="Chromosome"/>
</dbReference>
<keyword evidence="2" id="KW-1185">Reference proteome</keyword>
<proteinExistence type="predicted"/>
<dbReference type="InterPro" id="IPR050490">
    <property type="entry name" value="Bact_solute-bd_prot1"/>
</dbReference>
<dbReference type="Pfam" id="PF01547">
    <property type="entry name" value="SBP_bac_1"/>
    <property type="match status" value="1"/>
</dbReference>
<dbReference type="PANTHER" id="PTHR43649">
    <property type="entry name" value="ARABINOSE-BINDING PROTEIN-RELATED"/>
    <property type="match status" value="1"/>
</dbReference>
<dbReference type="PROSITE" id="PS51318">
    <property type="entry name" value="TAT"/>
    <property type="match status" value="1"/>
</dbReference>
<protein>
    <submittedName>
        <fullName evidence="1">Extracellular solute-binding protein family 1</fullName>
    </submittedName>
</protein>
<dbReference type="Gene3D" id="3.40.190.10">
    <property type="entry name" value="Periplasmic binding protein-like II"/>
    <property type="match status" value="1"/>
</dbReference>
<dbReference type="InterPro" id="IPR006059">
    <property type="entry name" value="SBP"/>
</dbReference>
<name>C5C4B1_BEUC1</name>
<accession>C5C4B1</accession>
<dbReference type="eggNOG" id="COG1653">
    <property type="taxonomic scope" value="Bacteria"/>
</dbReference>
<dbReference type="AlphaFoldDB" id="C5C4B1"/>
<reference evidence="1 2" key="1">
    <citation type="journal article" date="2009" name="Stand. Genomic Sci.">
        <title>Complete genome sequence of Beutenbergia cavernae type strain (HKI 0122).</title>
        <authorList>
            <person name="Land M."/>
            <person name="Pukall R."/>
            <person name="Abt B."/>
            <person name="Goker M."/>
            <person name="Rohde M."/>
            <person name="Glavina Del Rio T."/>
            <person name="Tice H."/>
            <person name="Copeland A."/>
            <person name="Cheng J.F."/>
            <person name="Lucas S."/>
            <person name="Chen F."/>
            <person name="Nolan M."/>
            <person name="Bruce D."/>
            <person name="Goodwin L."/>
            <person name="Pitluck S."/>
            <person name="Ivanova N."/>
            <person name="Mavromatis K."/>
            <person name="Ovchinnikova G."/>
            <person name="Pati A."/>
            <person name="Chen A."/>
            <person name="Palaniappan K."/>
            <person name="Hauser L."/>
            <person name="Chang Y.J."/>
            <person name="Jefferies C.C."/>
            <person name="Saunders E."/>
            <person name="Brettin T."/>
            <person name="Detter J.C."/>
            <person name="Han C."/>
            <person name="Chain P."/>
            <person name="Bristow J."/>
            <person name="Eisen J.A."/>
            <person name="Markowitz V."/>
            <person name="Hugenholtz P."/>
            <person name="Kyrpides N.C."/>
            <person name="Klenk H.P."/>
            <person name="Lapidus A."/>
        </authorList>
    </citation>
    <scope>NUCLEOTIDE SEQUENCE [LARGE SCALE GENOMIC DNA]</scope>
    <source>
        <strain evidence="2">ATCC BAA-8 / DSM 12333 / NBRC 16432</strain>
    </source>
</reference>
<organism evidence="1 2">
    <name type="scientific">Beutenbergia cavernae (strain ATCC BAA-8 / DSM 12333 / CCUG 43141 / JCM 11478 / NBRC 16432 / NCIMB 13614 / HKI 0122)</name>
    <dbReference type="NCBI Taxonomy" id="471853"/>
    <lineage>
        <taxon>Bacteria</taxon>
        <taxon>Bacillati</taxon>
        <taxon>Actinomycetota</taxon>
        <taxon>Actinomycetes</taxon>
        <taxon>Micrococcales</taxon>
        <taxon>Beutenbergiaceae</taxon>
        <taxon>Beutenbergia</taxon>
    </lineage>
</organism>
<dbReference type="STRING" id="471853.Bcav_3793"/>
<dbReference type="KEGG" id="bcv:Bcav_3793"/>
<sequence>MTIQHPPAPRGFSRRGFLQLGGGAALVAAAGPALTACSGGGDDITFMYWGSAYEQTAIKDMLGKYNEEKSNEVPVNGQYTPVGDYETKISSLVAANTPPDIGYLGVGQMYDLAGKDQLLNLYDYVDAYPELTDRLPSSYFWYGPDKLAANQLAMGMQILYFNTDSFEAAGLERPPFEATSAWSWDEFVEAAIALTLDDEGRNPSESGFDASNVAQFGTIAPFGGGGLNALLASNGAGYVSEDGLQYTLDSAEAITVLQNIQDLVYEHRVAPSPAQLGKNAPTTSVQLQTQRVAMIVDGNWAMLDLLESEVPFGVAVLPQYQVPLTATGGAAGAIFAATEHPEEAVELYLYYNDPENVDLFQNGLWAPLQEKYYTDEAEIAKWVGDDFPEHFREVAIDTTLNHGVTNWDQQTKNSDSLWQKITPAMESLQTGDATAEEVAQGLREEIEPLLEGTWPVQEL</sequence>
<dbReference type="OrthoDB" id="2510110at2"/>
<dbReference type="EMBL" id="CP001618">
    <property type="protein sequence ID" value="ACQ82035.1"/>
    <property type="molecule type" value="Genomic_DNA"/>
</dbReference>
<evidence type="ECO:0000313" key="1">
    <source>
        <dbReference type="EMBL" id="ACQ82035.1"/>
    </source>
</evidence>
<dbReference type="RefSeq" id="WP_015884272.1">
    <property type="nucleotide sequence ID" value="NC_012669.1"/>
</dbReference>
<gene>
    <name evidence="1" type="ordered locus">Bcav_3793</name>
</gene>
<dbReference type="PANTHER" id="PTHR43649:SF30">
    <property type="entry name" value="ABC TRANSPORTER SUBSTRATE-BINDING PROTEIN"/>
    <property type="match status" value="1"/>
</dbReference>
<dbReference type="SUPFAM" id="SSF53850">
    <property type="entry name" value="Periplasmic binding protein-like II"/>
    <property type="match status" value="1"/>
</dbReference>
<evidence type="ECO:0000313" key="2">
    <source>
        <dbReference type="Proteomes" id="UP000007962"/>
    </source>
</evidence>